<dbReference type="EMBL" id="QMKK01000057">
    <property type="protein sequence ID" value="RAX37782.1"/>
    <property type="molecule type" value="Genomic_DNA"/>
</dbReference>
<evidence type="ECO:0000313" key="3">
    <source>
        <dbReference type="EMBL" id="RAX37782.1"/>
    </source>
</evidence>
<proteinExistence type="predicted"/>
<feature type="domain" description="DUF4142" evidence="2">
    <location>
        <begin position="49"/>
        <end position="184"/>
    </location>
</feature>
<feature type="signal peptide" evidence="1">
    <location>
        <begin position="1"/>
        <end position="21"/>
    </location>
</feature>
<accession>A0A329Y7A5</accession>
<feature type="chain" id="PRO_5016434965" evidence="1">
    <location>
        <begin position="22"/>
        <end position="207"/>
    </location>
</feature>
<dbReference type="RefSeq" id="WP_112345391.1">
    <property type="nucleotide sequence ID" value="NZ_QMKK01000057.1"/>
</dbReference>
<dbReference type="PANTHER" id="PTHR38593:SF1">
    <property type="entry name" value="BLR2558 PROTEIN"/>
    <property type="match status" value="1"/>
</dbReference>
<dbReference type="Gene3D" id="1.20.1260.10">
    <property type="match status" value="1"/>
</dbReference>
<keyword evidence="1" id="KW-0732">Signal</keyword>
<dbReference type="AlphaFoldDB" id="A0A329Y7A5"/>
<gene>
    <name evidence="3" type="ORF">DQ393_30205</name>
</gene>
<reference evidence="3 4" key="1">
    <citation type="submission" date="2018-06" db="EMBL/GenBank/DDBJ databases">
        <title>Whole Genome Sequence of an efficient microsymbiont, Rhizobium tropici.</title>
        <authorList>
            <person name="Srinivasan R."/>
            <person name="Singh H.V."/>
            <person name="Srivastava R."/>
            <person name="Kumari B."/>
            <person name="Radhakrishna A."/>
        </authorList>
    </citation>
    <scope>NUCLEOTIDE SEQUENCE [LARGE SCALE GENOMIC DNA]</scope>
    <source>
        <strain evidence="3 4">IGFRI Rhizo-19</strain>
    </source>
</reference>
<evidence type="ECO:0000259" key="2">
    <source>
        <dbReference type="Pfam" id="PF13628"/>
    </source>
</evidence>
<sequence>MGRHIIVALSTLVLLAGTATAQIGNPAGMGVDTRMAKPGVPAPNQTNNQDRLFAQLAAAGGLAEVELGRMAGQKAGAEAAKQFADRMVQDHSDANGKLKNLADAAKIPLPTELDADHQLIRDRLDKLNGEAFDRAYIAAQIVDHQKTAQLLAWEISFGEDAEMQRLAGSLLPIVLDHLRQAQAINAVLTGAGVRFLPNAVAASEHRP</sequence>
<comment type="caution">
    <text evidence="3">The sequence shown here is derived from an EMBL/GenBank/DDBJ whole genome shotgun (WGS) entry which is preliminary data.</text>
</comment>
<dbReference type="Proteomes" id="UP000251205">
    <property type="component" value="Unassembled WGS sequence"/>
</dbReference>
<organism evidence="3 4">
    <name type="scientific">Rhizobium tropici</name>
    <dbReference type="NCBI Taxonomy" id="398"/>
    <lineage>
        <taxon>Bacteria</taxon>
        <taxon>Pseudomonadati</taxon>
        <taxon>Pseudomonadota</taxon>
        <taxon>Alphaproteobacteria</taxon>
        <taxon>Hyphomicrobiales</taxon>
        <taxon>Rhizobiaceae</taxon>
        <taxon>Rhizobium/Agrobacterium group</taxon>
        <taxon>Rhizobium</taxon>
    </lineage>
</organism>
<dbReference type="InterPro" id="IPR012347">
    <property type="entry name" value="Ferritin-like"/>
</dbReference>
<dbReference type="InterPro" id="IPR025419">
    <property type="entry name" value="DUF4142"/>
</dbReference>
<evidence type="ECO:0000313" key="4">
    <source>
        <dbReference type="Proteomes" id="UP000251205"/>
    </source>
</evidence>
<dbReference type="OrthoDB" id="9101320at2"/>
<dbReference type="Pfam" id="PF13628">
    <property type="entry name" value="DUF4142"/>
    <property type="match status" value="1"/>
</dbReference>
<evidence type="ECO:0000256" key="1">
    <source>
        <dbReference type="SAM" id="SignalP"/>
    </source>
</evidence>
<name>A0A329Y7A5_RHITR</name>
<protein>
    <submittedName>
        <fullName evidence="3">DUF4142 domain-containing protein</fullName>
    </submittedName>
</protein>
<dbReference type="PANTHER" id="PTHR38593">
    <property type="entry name" value="BLR2558 PROTEIN"/>
    <property type="match status" value="1"/>
</dbReference>